<dbReference type="EMBL" id="JARAOX010000109">
    <property type="protein sequence ID" value="MDD9781399.1"/>
    <property type="molecule type" value="Genomic_DNA"/>
</dbReference>
<dbReference type="InterPro" id="IPR013321">
    <property type="entry name" value="Arc_rbn_hlx_hlx"/>
</dbReference>
<dbReference type="Proteomes" id="UP001213771">
    <property type="component" value="Unassembled WGS sequence"/>
</dbReference>
<proteinExistence type="predicted"/>
<dbReference type="RefSeq" id="WP_098548237.1">
    <property type="nucleotide sequence ID" value="NZ_JARAOX010000109.1"/>
</dbReference>
<reference evidence="1 2" key="1">
    <citation type="submission" date="2023-02" db="EMBL/GenBank/DDBJ databases">
        <authorList>
            <person name="Olszewska D."/>
        </authorList>
    </citation>
    <scope>NUCLEOTIDE SEQUENCE [LARGE SCALE GENOMIC DNA]</scope>
    <source>
        <strain evidence="1 2">FDU301</strain>
    </source>
</reference>
<evidence type="ECO:0000313" key="1">
    <source>
        <dbReference type="EMBL" id="MDD9781399.1"/>
    </source>
</evidence>
<dbReference type="InterPro" id="IPR010985">
    <property type="entry name" value="Ribbon_hlx_hlx"/>
</dbReference>
<comment type="caution">
    <text evidence="1">The sequence shown here is derived from an EMBL/GenBank/DDBJ whole genome shotgun (WGS) entry which is preliminary data.</text>
</comment>
<dbReference type="Gene3D" id="1.10.1220.10">
    <property type="entry name" value="Met repressor-like"/>
    <property type="match status" value="1"/>
</dbReference>
<sequence>MSRVKKGNRRLTCDIPEGLHKELRFLAVGHDTSIMKYVKELLEEYVKKVRKVKKEHFLCRGSTPCRN</sequence>
<protein>
    <submittedName>
        <fullName evidence="1">Uncharacterized protein</fullName>
    </submittedName>
</protein>
<name>A0ABD4WMH9_PRIMG</name>
<evidence type="ECO:0000313" key="2">
    <source>
        <dbReference type="Proteomes" id="UP001213771"/>
    </source>
</evidence>
<accession>A0ABD4WMH9</accession>
<dbReference type="AlphaFoldDB" id="A0ABD4WMH9"/>
<dbReference type="SUPFAM" id="SSF47598">
    <property type="entry name" value="Ribbon-helix-helix"/>
    <property type="match status" value="1"/>
</dbReference>
<gene>
    <name evidence="1" type="ORF">PVE99_03075</name>
</gene>
<organism evidence="1 2">
    <name type="scientific">Priestia megaterium</name>
    <name type="common">Bacillus megaterium</name>
    <dbReference type="NCBI Taxonomy" id="1404"/>
    <lineage>
        <taxon>Bacteria</taxon>
        <taxon>Bacillati</taxon>
        <taxon>Bacillota</taxon>
        <taxon>Bacilli</taxon>
        <taxon>Bacillales</taxon>
        <taxon>Bacillaceae</taxon>
        <taxon>Priestia</taxon>
    </lineage>
</organism>